<evidence type="ECO:0000259" key="3">
    <source>
        <dbReference type="Pfam" id="PF05368"/>
    </source>
</evidence>
<feature type="domain" description="NmrA-like" evidence="3">
    <location>
        <begin position="3"/>
        <end position="288"/>
    </location>
</feature>
<dbReference type="VEuPathDB" id="FungiDB:BO97DRAFT_463075"/>
<dbReference type="Pfam" id="PF05368">
    <property type="entry name" value="NmrA"/>
    <property type="match status" value="1"/>
</dbReference>
<name>A0A395IAM7_ASPHC</name>
<evidence type="ECO:0000313" key="4">
    <source>
        <dbReference type="EMBL" id="RAL15204.1"/>
    </source>
</evidence>
<reference evidence="4 5" key="1">
    <citation type="submission" date="2018-02" db="EMBL/GenBank/DDBJ databases">
        <title>The genomes of Aspergillus section Nigri reveals drivers in fungal speciation.</title>
        <authorList>
            <consortium name="DOE Joint Genome Institute"/>
            <person name="Vesth T.C."/>
            <person name="Nybo J."/>
            <person name="Theobald S."/>
            <person name="Brandl J."/>
            <person name="Frisvad J.C."/>
            <person name="Nielsen K.F."/>
            <person name="Lyhne E.K."/>
            <person name="Kogle M.E."/>
            <person name="Kuo A."/>
            <person name="Riley R."/>
            <person name="Clum A."/>
            <person name="Nolan M."/>
            <person name="Lipzen A."/>
            <person name="Salamov A."/>
            <person name="Henrissat B."/>
            <person name="Wiebenga A."/>
            <person name="De vries R.P."/>
            <person name="Grigoriev I.V."/>
            <person name="Mortensen U.H."/>
            <person name="Andersen M.R."/>
            <person name="Baker S.E."/>
        </authorList>
    </citation>
    <scope>NUCLEOTIDE SEQUENCE [LARGE SCALE GENOMIC DNA]</scope>
    <source>
        <strain evidence="4 5">CBS 101889</strain>
    </source>
</reference>
<dbReference type="STRING" id="1450537.A0A395IAM7"/>
<proteinExistence type="inferred from homology"/>
<dbReference type="PANTHER" id="PTHR42748:SF31">
    <property type="entry name" value="NMRA-LIKE DOMAIN-CONTAINING PROTEIN-RELATED"/>
    <property type="match status" value="1"/>
</dbReference>
<accession>A0A395IAM7</accession>
<dbReference type="InterPro" id="IPR008030">
    <property type="entry name" value="NmrA-like"/>
</dbReference>
<organism evidence="4 5">
    <name type="scientific">Aspergillus homomorphus (strain CBS 101889)</name>
    <dbReference type="NCBI Taxonomy" id="1450537"/>
    <lineage>
        <taxon>Eukaryota</taxon>
        <taxon>Fungi</taxon>
        <taxon>Dikarya</taxon>
        <taxon>Ascomycota</taxon>
        <taxon>Pezizomycotina</taxon>
        <taxon>Eurotiomycetes</taxon>
        <taxon>Eurotiomycetidae</taxon>
        <taxon>Eurotiales</taxon>
        <taxon>Aspergillaceae</taxon>
        <taxon>Aspergillus</taxon>
        <taxon>Aspergillus subgen. Circumdati</taxon>
    </lineage>
</organism>
<dbReference type="GeneID" id="37203734"/>
<evidence type="ECO:0000256" key="1">
    <source>
        <dbReference type="ARBA" id="ARBA00006328"/>
    </source>
</evidence>
<comment type="similarity">
    <text evidence="1">Belongs to the NmrA-type oxidoreductase family.</text>
</comment>
<dbReference type="RefSeq" id="XP_025554358.1">
    <property type="nucleotide sequence ID" value="XM_025699445.1"/>
</dbReference>
<protein>
    <submittedName>
        <fullName evidence="4">NAD(P)-binding protein</fullName>
    </submittedName>
</protein>
<dbReference type="Proteomes" id="UP000248961">
    <property type="component" value="Unassembled WGS sequence"/>
</dbReference>
<sequence length="320" mass="35096">MAPTILIIGATGNTGRSVTEALPQLLQASNTILSSHRILGLTRSLDSPVAKHLATVPGVQMLEHNWTEITADWLRAHEVRRVFIATHIEPSQFVDESGFHLAALHAGVDYVVRISTNAPNVRPDFGAGYARTHWAIETLLASPPFRPLQWTSLQPNAFAPLYLGTAVEFIKRFRETGEQGTLRLMASEDAPVGFIDPDEIGLLAARLLGLEDPSVHDRARYVVNGPVDVTGRQIVEMVEREIGVKVVDVRYKDISFVDALVDTRSPAGERQAERLEWSITHALQALWEGKLAAGTVSKEVLELAAPKRTPAEVLKAMLDA</sequence>
<keyword evidence="5" id="KW-1185">Reference proteome</keyword>
<dbReference type="AlphaFoldDB" id="A0A395IAM7"/>
<dbReference type="EMBL" id="KZ824272">
    <property type="protein sequence ID" value="RAL15204.1"/>
    <property type="molecule type" value="Genomic_DNA"/>
</dbReference>
<dbReference type="InterPro" id="IPR051164">
    <property type="entry name" value="NmrA-like_oxidored"/>
</dbReference>
<evidence type="ECO:0000313" key="5">
    <source>
        <dbReference type="Proteomes" id="UP000248961"/>
    </source>
</evidence>
<dbReference type="Gene3D" id="3.40.50.720">
    <property type="entry name" value="NAD(P)-binding Rossmann-like Domain"/>
    <property type="match status" value="1"/>
</dbReference>
<keyword evidence="2" id="KW-0521">NADP</keyword>
<dbReference type="SUPFAM" id="SSF51735">
    <property type="entry name" value="NAD(P)-binding Rossmann-fold domains"/>
    <property type="match status" value="1"/>
</dbReference>
<dbReference type="PANTHER" id="PTHR42748">
    <property type="entry name" value="NITROGEN METABOLITE REPRESSION PROTEIN NMRA FAMILY MEMBER"/>
    <property type="match status" value="1"/>
</dbReference>
<dbReference type="OrthoDB" id="413314at2759"/>
<evidence type="ECO:0000256" key="2">
    <source>
        <dbReference type="ARBA" id="ARBA00022857"/>
    </source>
</evidence>
<dbReference type="GO" id="GO:0005634">
    <property type="term" value="C:nucleus"/>
    <property type="evidence" value="ECO:0007669"/>
    <property type="project" value="TreeGrafter"/>
</dbReference>
<dbReference type="InterPro" id="IPR036291">
    <property type="entry name" value="NAD(P)-bd_dom_sf"/>
</dbReference>
<gene>
    <name evidence="4" type="ORF">BO97DRAFT_463075</name>
</gene>